<dbReference type="PROSITE" id="PS51186">
    <property type="entry name" value="GNAT"/>
    <property type="match status" value="1"/>
</dbReference>
<sequence length="148" mass="16909">MKIVYNLIKEEDVDGIYNISKDSFSIPWSLNSIKSEVSNPLAKYIVARDIDLNIVVGFVGIWIVAGEGDITNIAVHKDYRRLGIGKSLLEYLINLCKNLKCNTITLEVRESNIKAQNLYKSFDFIIDGIRKNYYEDNKENAILMSKKV</sequence>
<protein>
    <recommendedName>
        <fullName evidence="5">[Ribosomal protein bS18]-alanine N-acetyltransferase</fullName>
        <ecNumber evidence="5">2.3.1.266</ecNumber>
    </recommendedName>
</protein>
<dbReference type="EMBL" id="SRYR01000002">
    <property type="protein sequence ID" value="TGY42566.1"/>
    <property type="molecule type" value="Genomic_DNA"/>
</dbReference>
<dbReference type="RefSeq" id="WP_136005903.1">
    <property type="nucleotide sequence ID" value="NZ_SRYR01000002.1"/>
</dbReference>
<evidence type="ECO:0000256" key="2">
    <source>
        <dbReference type="ARBA" id="ARBA00022490"/>
    </source>
</evidence>
<dbReference type="Gene3D" id="3.40.630.30">
    <property type="match status" value="1"/>
</dbReference>
<dbReference type="NCBIfam" id="TIGR01575">
    <property type="entry name" value="rimI"/>
    <property type="match status" value="1"/>
</dbReference>
<dbReference type="InterPro" id="IPR000182">
    <property type="entry name" value="GNAT_dom"/>
</dbReference>
<evidence type="ECO:0000256" key="5">
    <source>
        <dbReference type="RuleBase" id="RU363094"/>
    </source>
</evidence>
<proteinExistence type="inferred from homology"/>
<evidence type="ECO:0000313" key="8">
    <source>
        <dbReference type="Proteomes" id="UP000306888"/>
    </source>
</evidence>
<dbReference type="InterPro" id="IPR016181">
    <property type="entry name" value="Acyl_CoA_acyltransferase"/>
</dbReference>
<dbReference type="InterPro" id="IPR050680">
    <property type="entry name" value="YpeA/RimI_acetyltransf"/>
</dbReference>
<dbReference type="AlphaFoldDB" id="A0A4S2DK17"/>
<evidence type="ECO:0000256" key="3">
    <source>
        <dbReference type="ARBA" id="ARBA00022679"/>
    </source>
</evidence>
<evidence type="ECO:0000256" key="1">
    <source>
        <dbReference type="ARBA" id="ARBA00005395"/>
    </source>
</evidence>
<comment type="catalytic activity">
    <reaction evidence="5">
        <text>N-terminal L-alanyl-[ribosomal protein bS18] + acetyl-CoA = N-terminal N(alpha)-acetyl-L-alanyl-[ribosomal protein bS18] + CoA + H(+)</text>
        <dbReference type="Rhea" id="RHEA:43756"/>
        <dbReference type="Rhea" id="RHEA-COMP:10676"/>
        <dbReference type="Rhea" id="RHEA-COMP:10677"/>
        <dbReference type="ChEBI" id="CHEBI:15378"/>
        <dbReference type="ChEBI" id="CHEBI:57287"/>
        <dbReference type="ChEBI" id="CHEBI:57288"/>
        <dbReference type="ChEBI" id="CHEBI:64718"/>
        <dbReference type="ChEBI" id="CHEBI:83683"/>
        <dbReference type="EC" id="2.3.1.266"/>
    </reaction>
</comment>
<keyword evidence="4" id="KW-0012">Acyltransferase</keyword>
<organism evidence="7 8">
    <name type="scientific">Clostridium sartagoforme</name>
    <dbReference type="NCBI Taxonomy" id="84031"/>
    <lineage>
        <taxon>Bacteria</taxon>
        <taxon>Bacillati</taxon>
        <taxon>Bacillota</taxon>
        <taxon>Clostridia</taxon>
        <taxon>Eubacteriales</taxon>
        <taxon>Clostridiaceae</taxon>
        <taxon>Clostridium</taxon>
    </lineage>
</organism>
<keyword evidence="2 5" id="KW-0963">Cytoplasm</keyword>
<dbReference type="EC" id="2.3.1.266" evidence="5"/>
<accession>A0A4S2DK17</accession>
<dbReference type="Pfam" id="PF00583">
    <property type="entry name" value="Acetyltransf_1"/>
    <property type="match status" value="1"/>
</dbReference>
<dbReference type="InterPro" id="IPR006464">
    <property type="entry name" value="AcTrfase_RimI/Ard1"/>
</dbReference>
<dbReference type="Proteomes" id="UP000306888">
    <property type="component" value="Unassembled WGS sequence"/>
</dbReference>
<dbReference type="PANTHER" id="PTHR43420">
    <property type="entry name" value="ACETYLTRANSFERASE"/>
    <property type="match status" value="1"/>
</dbReference>
<comment type="function">
    <text evidence="5">Acetylates the N-terminal alanine of ribosomal protein bS18.</text>
</comment>
<dbReference type="GO" id="GO:0008999">
    <property type="term" value="F:protein-N-terminal-alanine acetyltransferase activity"/>
    <property type="evidence" value="ECO:0007669"/>
    <property type="project" value="UniProtKB-EC"/>
</dbReference>
<keyword evidence="3 7" id="KW-0808">Transferase</keyword>
<dbReference type="CDD" id="cd04301">
    <property type="entry name" value="NAT_SF"/>
    <property type="match status" value="1"/>
</dbReference>
<dbReference type="OrthoDB" id="9794566at2"/>
<dbReference type="PANTHER" id="PTHR43420:SF44">
    <property type="entry name" value="ACETYLTRANSFERASE YPEA"/>
    <property type="match status" value="1"/>
</dbReference>
<dbReference type="SUPFAM" id="SSF55729">
    <property type="entry name" value="Acyl-CoA N-acyltransferases (Nat)"/>
    <property type="match status" value="1"/>
</dbReference>
<comment type="similarity">
    <text evidence="1 5">Belongs to the acetyltransferase family. RimI subfamily.</text>
</comment>
<evidence type="ECO:0000259" key="6">
    <source>
        <dbReference type="PROSITE" id="PS51186"/>
    </source>
</evidence>
<comment type="caution">
    <text evidence="7">The sequence shown here is derived from an EMBL/GenBank/DDBJ whole genome shotgun (WGS) entry which is preliminary data.</text>
</comment>
<keyword evidence="8" id="KW-1185">Reference proteome</keyword>
<feature type="domain" description="N-acetyltransferase" evidence="6">
    <location>
        <begin position="3"/>
        <end position="148"/>
    </location>
</feature>
<reference evidence="7 8" key="1">
    <citation type="submission" date="2019-04" db="EMBL/GenBank/DDBJ databases">
        <title>Microbes associate with the intestines of laboratory mice.</title>
        <authorList>
            <person name="Navarre W."/>
            <person name="Wong E."/>
            <person name="Huang K."/>
            <person name="Tropini C."/>
            <person name="Ng K."/>
            <person name="Yu B."/>
        </authorList>
    </citation>
    <scope>NUCLEOTIDE SEQUENCE [LARGE SCALE GENOMIC DNA]</scope>
    <source>
        <strain evidence="7 8">NM50_B9-20</strain>
    </source>
</reference>
<dbReference type="GO" id="GO:0005737">
    <property type="term" value="C:cytoplasm"/>
    <property type="evidence" value="ECO:0007669"/>
    <property type="project" value="UniProtKB-SubCell"/>
</dbReference>
<name>A0A4S2DK17_9CLOT</name>
<comment type="subcellular location">
    <subcellularLocation>
        <location evidence="5">Cytoplasm</location>
    </subcellularLocation>
</comment>
<evidence type="ECO:0000256" key="4">
    <source>
        <dbReference type="ARBA" id="ARBA00023315"/>
    </source>
</evidence>
<evidence type="ECO:0000313" key="7">
    <source>
        <dbReference type="EMBL" id="TGY42566.1"/>
    </source>
</evidence>
<gene>
    <name evidence="7" type="primary">rimI</name>
    <name evidence="7" type="ORF">E5347_07050</name>
</gene>